<evidence type="ECO:0000256" key="1">
    <source>
        <dbReference type="SAM" id="Phobius"/>
    </source>
</evidence>
<proteinExistence type="predicted"/>
<reference evidence="2" key="1">
    <citation type="submission" date="2025-08" db="UniProtKB">
        <authorList>
            <consortium name="Ensembl"/>
        </authorList>
    </citation>
    <scope>IDENTIFICATION</scope>
</reference>
<dbReference type="Ensembl" id="ENSAOWT00000029212.1">
    <property type="protein sequence ID" value="ENSAOWP00000025790.1"/>
    <property type="gene ID" value="ENSAOWG00000017417.1"/>
</dbReference>
<keyword evidence="1" id="KW-0812">Transmembrane</keyword>
<evidence type="ECO:0000313" key="2">
    <source>
        <dbReference type="Ensembl" id="ENSAOWP00000025790.1"/>
    </source>
</evidence>
<dbReference type="Proteomes" id="UP000694424">
    <property type="component" value="Unplaced"/>
</dbReference>
<reference evidence="2" key="2">
    <citation type="submission" date="2025-09" db="UniProtKB">
        <authorList>
            <consortium name="Ensembl"/>
        </authorList>
    </citation>
    <scope>IDENTIFICATION</scope>
</reference>
<keyword evidence="3" id="KW-1185">Reference proteome</keyword>
<accession>A0A8B9QCC5</accession>
<organism evidence="2 3">
    <name type="scientific">Apteryx owenii</name>
    <name type="common">Little spotted kiwi</name>
    <dbReference type="NCBI Taxonomy" id="8824"/>
    <lineage>
        <taxon>Eukaryota</taxon>
        <taxon>Metazoa</taxon>
        <taxon>Chordata</taxon>
        <taxon>Craniata</taxon>
        <taxon>Vertebrata</taxon>
        <taxon>Euteleostomi</taxon>
        <taxon>Archelosauria</taxon>
        <taxon>Archosauria</taxon>
        <taxon>Dinosauria</taxon>
        <taxon>Saurischia</taxon>
        <taxon>Theropoda</taxon>
        <taxon>Coelurosauria</taxon>
        <taxon>Aves</taxon>
        <taxon>Palaeognathae</taxon>
        <taxon>Apterygiformes</taxon>
        <taxon>Apterygidae</taxon>
        <taxon>Apteryx</taxon>
    </lineage>
</organism>
<name>A0A8B9QCC5_APTOW</name>
<feature type="transmembrane region" description="Helical" evidence="1">
    <location>
        <begin position="58"/>
        <end position="79"/>
    </location>
</feature>
<keyword evidence="1" id="KW-1133">Transmembrane helix</keyword>
<dbReference type="AlphaFoldDB" id="A0A8B9QCC5"/>
<keyword evidence="1" id="KW-0472">Membrane</keyword>
<evidence type="ECO:0000313" key="3">
    <source>
        <dbReference type="Proteomes" id="UP000694424"/>
    </source>
</evidence>
<sequence>GGCQRVLYWRICLPSKETQSEGPGHLLSSSAVGLSSKVALRSALILHGEQQSCKFSSLPLFCMQFMYGALGGLGLSAFVRGSTHTHTHIYISFFIYLFIYLFICVCTYIYIYMYVCITMGEFRAFVRREVSSKRA</sequence>
<protein>
    <submittedName>
        <fullName evidence="2">Uncharacterized protein</fullName>
    </submittedName>
</protein>
<feature type="transmembrane region" description="Helical" evidence="1">
    <location>
        <begin position="91"/>
        <end position="117"/>
    </location>
</feature>